<dbReference type="InterPro" id="IPR004099">
    <property type="entry name" value="Pyr_nucl-diS_OxRdtase_dimer"/>
</dbReference>
<feature type="binding site" evidence="4">
    <location>
        <begin position="174"/>
        <end position="181"/>
    </location>
    <ligand>
        <name>NAD(+)</name>
        <dbReference type="ChEBI" id="CHEBI:57540"/>
    </ligand>
</feature>
<dbReference type="Proteomes" id="UP000371977">
    <property type="component" value="Unassembled WGS sequence"/>
</dbReference>
<dbReference type="EMBL" id="SDGZ01000006">
    <property type="protein sequence ID" value="TYC50702.1"/>
    <property type="molecule type" value="Genomic_DNA"/>
</dbReference>
<comment type="similarity">
    <text evidence="1">Belongs to the class-I pyridine nucleotide-disulfide oxidoreductase family.</text>
</comment>
<keyword evidence="4" id="KW-0520">NAD</keyword>
<reference evidence="8 9" key="1">
    <citation type="submission" date="2019-01" db="EMBL/GenBank/DDBJ databases">
        <title>Weissella sp. nov., a novel lactic acid bacterium isolated from animal feces.</title>
        <authorList>
            <person name="Wang L.-T."/>
        </authorList>
    </citation>
    <scope>NUCLEOTIDE SEQUENCE [LARGE SCALE GENOMIC DNA]</scope>
    <source>
        <strain evidence="8 9">8H-2</strain>
    </source>
</reference>
<feature type="domain" description="FAD/NAD(P)-binding" evidence="7">
    <location>
        <begin position="8"/>
        <end position="315"/>
    </location>
</feature>
<evidence type="ECO:0000256" key="5">
    <source>
        <dbReference type="PIRSR" id="PIRSR000350-4"/>
    </source>
</evidence>
<dbReference type="GO" id="GO:0016491">
    <property type="term" value="F:oxidoreductase activity"/>
    <property type="evidence" value="ECO:0007669"/>
    <property type="project" value="InterPro"/>
</dbReference>
<dbReference type="PRINTS" id="PR00411">
    <property type="entry name" value="PNDRDTASEI"/>
</dbReference>
<dbReference type="AlphaFoldDB" id="A0A6C2CAU4"/>
<sequence length="445" mass="47993">MSADSFDYDVLYIGSGHGTFDGAIPLSASGLRVAVVEEEKIGGTCPNWGCNAKIILDQPIALKRHLEAVHGIVNGDVSIDWSENMANKHAIIDGLPNFIQGLMDNSKIDVLFGHAMLADKHTVTIDGQTKTADKIVIATGLRPKHLMVPGTEFAHDSKDFLALETLPERITIVGGGYIALEFATIANTAGAKVDLLLHGDQALRSFPQKYVEQILADLAERGVNIKRNVTVTALEQNGTETIVHTSAGESVADWVLDATGRVPNVENIGLDTVGVAYNAKGIVVDDHLRTSVPNIYASGDVIDKAQPNLTPTAIFESKYLMQTFTGATTAPINYPVIPTVVFTSPRIAQVGVSLATALANPTEYTVEEHAITEDWFRQIARPQFGSTSLIYNKAHQLVGAVDMSEDAAEVINTLLPAVEFQYSQDQLARLVYLFPSIGFSSNQLI</sequence>
<dbReference type="PIRSF" id="PIRSF000350">
    <property type="entry name" value="Mercury_reductase_MerA"/>
    <property type="match status" value="1"/>
</dbReference>
<feature type="disulfide bond" description="Redox-active" evidence="5">
    <location>
        <begin position="45"/>
        <end position="50"/>
    </location>
</feature>
<dbReference type="Pfam" id="PF02852">
    <property type="entry name" value="Pyr_redox_dim"/>
    <property type="match status" value="1"/>
</dbReference>
<comment type="caution">
    <text evidence="8">The sequence shown here is derived from an EMBL/GenBank/DDBJ whole genome shotgun (WGS) entry which is preliminary data.</text>
</comment>
<keyword evidence="9" id="KW-1185">Reference proteome</keyword>
<dbReference type="SUPFAM" id="SSF55424">
    <property type="entry name" value="FAD/NAD-linked reductases, dimerisation (C-terminal) domain"/>
    <property type="match status" value="1"/>
</dbReference>
<keyword evidence="4" id="KW-0547">Nucleotide-binding</keyword>
<comment type="cofactor">
    <cofactor evidence="4">
        <name>FAD</name>
        <dbReference type="ChEBI" id="CHEBI:57692"/>
    </cofactor>
    <text evidence="4">Binds 1 FAD per subunit.</text>
</comment>
<protein>
    <submittedName>
        <fullName evidence="8">NAD(P)/FAD-dependent oxidoreductase</fullName>
    </submittedName>
</protein>
<dbReference type="Gene3D" id="3.30.390.30">
    <property type="match status" value="1"/>
</dbReference>
<evidence type="ECO:0000256" key="3">
    <source>
        <dbReference type="ARBA" id="ARBA00022827"/>
    </source>
</evidence>
<keyword evidence="3 4" id="KW-0274">FAD</keyword>
<dbReference type="InterPro" id="IPR036188">
    <property type="entry name" value="FAD/NAD-bd_sf"/>
</dbReference>
<dbReference type="Gene3D" id="3.50.50.60">
    <property type="entry name" value="FAD/NAD(P)-binding domain"/>
    <property type="match status" value="2"/>
</dbReference>
<dbReference type="GO" id="GO:0000166">
    <property type="term" value="F:nucleotide binding"/>
    <property type="evidence" value="ECO:0007669"/>
    <property type="project" value="UniProtKB-KW"/>
</dbReference>
<organism evidence="8 9">
    <name type="scientific">Weissella muntiaci</name>
    <dbReference type="NCBI Taxonomy" id="2508881"/>
    <lineage>
        <taxon>Bacteria</taxon>
        <taxon>Bacillati</taxon>
        <taxon>Bacillota</taxon>
        <taxon>Bacilli</taxon>
        <taxon>Lactobacillales</taxon>
        <taxon>Lactobacillaceae</taxon>
        <taxon>Weissella</taxon>
    </lineage>
</organism>
<dbReference type="InterPro" id="IPR001100">
    <property type="entry name" value="Pyr_nuc-diS_OxRdtase"/>
</dbReference>
<dbReference type="PRINTS" id="PR00368">
    <property type="entry name" value="FADPNR"/>
</dbReference>
<dbReference type="RefSeq" id="WP_148621902.1">
    <property type="nucleotide sequence ID" value="NZ_SDGZ01000006.1"/>
</dbReference>
<dbReference type="InterPro" id="IPR023753">
    <property type="entry name" value="FAD/NAD-binding_dom"/>
</dbReference>
<dbReference type="InterPro" id="IPR016156">
    <property type="entry name" value="FAD/NAD-linked_Rdtase_dimer_sf"/>
</dbReference>
<evidence type="ECO:0000313" key="9">
    <source>
        <dbReference type="Proteomes" id="UP000371977"/>
    </source>
</evidence>
<evidence type="ECO:0000259" key="6">
    <source>
        <dbReference type="Pfam" id="PF02852"/>
    </source>
</evidence>
<gene>
    <name evidence="8" type="ORF">ESZ50_01835</name>
</gene>
<dbReference type="OrthoDB" id="9800167at2"/>
<evidence type="ECO:0000256" key="2">
    <source>
        <dbReference type="ARBA" id="ARBA00022630"/>
    </source>
</evidence>
<evidence type="ECO:0000256" key="1">
    <source>
        <dbReference type="ARBA" id="ARBA00007532"/>
    </source>
</evidence>
<feature type="binding site" evidence="4">
    <location>
        <position position="300"/>
    </location>
    <ligand>
        <name>FAD</name>
        <dbReference type="ChEBI" id="CHEBI:57692"/>
    </ligand>
</feature>
<evidence type="ECO:0000259" key="7">
    <source>
        <dbReference type="Pfam" id="PF07992"/>
    </source>
</evidence>
<name>A0A6C2CAU4_9LACO</name>
<dbReference type="SUPFAM" id="SSF51905">
    <property type="entry name" value="FAD/NAD(P)-binding domain"/>
    <property type="match status" value="1"/>
</dbReference>
<evidence type="ECO:0000256" key="4">
    <source>
        <dbReference type="PIRSR" id="PIRSR000350-3"/>
    </source>
</evidence>
<keyword evidence="2" id="KW-0285">Flavoprotein</keyword>
<feature type="binding site" evidence="4">
    <location>
        <position position="260"/>
    </location>
    <ligand>
        <name>NAD(+)</name>
        <dbReference type="ChEBI" id="CHEBI:57540"/>
    </ligand>
</feature>
<dbReference type="PANTHER" id="PTHR43014:SF5">
    <property type="entry name" value="GLUTATHIONE REDUCTASE (NADPH)"/>
    <property type="match status" value="1"/>
</dbReference>
<evidence type="ECO:0000313" key="8">
    <source>
        <dbReference type="EMBL" id="TYC50702.1"/>
    </source>
</evidence>
<accession>A0A6C2CAU4</accession>
<proteinExistence type="inferred from homology"/>
<dbReference type="Pfam" id="PF07992">
    <property type="entry name" value="Pyr_redox_2"/>
    <property type="match status" value="1"/>
</dbReference>
<dbReference type="PANTHER" id="PTHR43014">
    <property type="entry name" value="MERCURIC REDUCTASE"/>
    <property type="match status" value="1"/>
</dbReference>
<feature type="domain" description="Pyridine nucleotide-disulphide oxidoreductase dimerisation" evidence="6">
    <location>
        <begin position="337"/>
        <end position="437"/>
    </location>
</feature>